<dbReference type="Pfam" id="PF02776">
    <property type="entry name" value="TPP_enzyme_N"/>
    <property type="match status" value="1"/>
</dbReference>
<dbReference type="InterPro" id="IPR012001">
    <property type="entry name" value="Thiamin_PyroP_enz_TPP-bd_dom"/>
</dbReference>
<evidence type="ECO:0000256" key="3">
    <source>
        <dbReference type="RuleBase" id="RU362132"/>
    </source>
</evidence>
<dbReference type="CDD" id="cd00568">
    <property type="entry name" value="TPP_enzymes"/>
    <property type="match status" value="1"/>
</dbReference>
<feature type="domain" description="Thiamine pyrophosphate enzyme central" evidence="4">
    <location>
        <begin position="176"/>
        <end position="301"/>
    </location>
</feature>
<evidence type="ECO:0000313" key="7">
    <source>
        <dbReference type="EMBL" id="GAA3931983.1"/>
    </source>
</evidence>
<name>A0ABP7MYW7_9MICO</name>
<proteinExistence type="inferred from homology"/>
<dbReference type="PANTHER" id="PTHR18968:SF167">
    <property type="entry name" value="ACETOLACTATE SYNTHASE LARGE SUBUNIT ILVB2-RELATED"/>
    <property type="match status" value="1"/>
</dbReference>
<dbReference type="Pfam" id="PF00205">
    <property type="entry name" value="TPP_enzyme_M"/>
    <property type="match status" value="1"/>
</dbReference>
<comment type="caution">
    <text evidence="7">The sequence shown here is derived from an EMBL/GenBank/DDBJ whole genome shotgun (WGS) entry which is preliminary data.</text>
</comment>
<dbReference type="InterPro" id="IPR011766">
    <property type="entry name" value="TPP_enzyme_TPP-bd"/>
</dbReference>
<dbReference type="InterPro" id="IPR029035">
    <property type="entry name" value="DHS-like_NAD/FAD-binding_dom"/>
</dbReference>
<comment type="similarity">
    <text evidence="1 3">Belongs to the TPP enzyme family.</text>
</comment>
<dbReference type="SUPFAM" id="SSF52518">
    <property type="entry name" value="Thiamin diphosphate-binding fold (THDP-binding)"/>
    <property type="match status" value="2"/>
</dbReference>
<protein>
    <submittedName>
        <fullName evidence="7">Thiamine pyrophosphate-binding protein</fullName>
    </submittedName>
</protein>
<evidence type="ECO:0000256" key="1">
    <source>
        <dbReference type="ARBA" id="ARBA00007812"/>
    </source>
</evidence>
<evidence type="ECO:0000259" key="5">
    <source>
        <dbReference type="Pfam" id="PF02775"/>
    </source>
</evidence>
<dbReference type="Pfam" id="PF02775">
    <property type="entry name" value="TPP_enzyme_C"/>
    <property type="match status" value="1"/>
</dbReference>
<feature type="domain" description="Thiamine pyrophosphate enzyme N-terminal TPP-binding" evidence="6">
    <location>
        <begin position="1"/>
        <end position="105"/>
    </location>
</feature>
<accession>A0ABP7MYW7</accession>
<sequence length="533" mass="56096">MFIIPGVHNMPLWWALGEAGIDRVLVRHEQTAMYAADGYFRATGKLGVCITTSGPGAANTAGATGEALTSGSAVLHISTTPHLSLKSSQPGVRRGSLHEIPDQASIFTALVKSVSVVERAGHAGTQVRIAIKDALRPQAGPVYVELPTDLLGAVVPEDSIAASEYVPVKPRLRLPEAAVEALSSSRKPIIWAGAGSIGARVADLAEHLAAPVVSTMMARSTMDARNPLAVVAPPQEQAVADLLNSADLVIALGTDFDGQTTQNWRLSISPPLLRVDVDETQLTLNAIPDFPVRATVSSFIESVLEVIPPASDERRASAEAAAKATSAAIANRLREDGEEAAAANVVAALNRTLPSHVPVVADMTLMGYWASGYLERSQPRTFMFPMGWGTLGFALPASVGVAHGSGQPTVVVVGDAGFLFAVGDLASLVERNLPVKVIVFNDEAYKMLEQGVPADRSREGLTGLCTPDFVTLAQAFGMRSQRATLETLGTAIEAELLLPGPALIEVPNVTKPPVTTSARWPLAGDRVRQTVHP</sequence>
<dbReference type="InterPro" id="IPR045229">
    <property type="entry name" value="TPP_enz"/>
</dbReference>
<dbReference type="Proteomes" id="UP001501591">
    <property type="component" value="Unassembled WGS sequence"/>
</dbReference>
<keyword evidence="2 3" id="KW-0786">Thiamine pyrophosphate</keyword>
<evidence type="ECO:0000259" key="6">
    <source>
        <dbReference type="Pfam" id="PF02776"/>
    </source>
</evidence>
<dbReference type="PANTHER" id="PTHR18968">
    <property type="entry name" value="THIAMINE PYROPHOSPHATE ENZYMES"/>
    <property type="match status" value="1"/>
</dbReference>
<dbReference type="CDD" id="cd07035">
    <property type="entry name" value="TPP_PYR_POX_like"/>
    <property type="match status" value="1"/>
</dbReference>
<keyword evidence="8" id="KW-1185">Reference proteome</keyword>
<gene>
    <name evidence="7" type="ORF">GCM10022383_08200</name>
</gene>
<organism evidence="7 8">
    <name type="scientific">Microbacterium soli</name>
    <dbReference type="NCBI Taxonomy" id="446075"/>
    <lineage>
        <taxon>Bacteria</taxon>
        <taxon>Bacillati</taxon>
        <taxon>Actinomycetota</taxon>
        <taxon>Actinomycetes</taxon>
        <taxon>Micrococcales</taxon>
        <taxon>Microbacteriaceae</taxon>
        <taxon>Microbacterium</taxon>
    </lineage>
</organism>
<evidence type="ECO:0000313" key="8">
    <source>
        <dbReference type="Proteomes" id="UP001501591"/>
    </source>
</evidence>
<dbReference type="SUPFAM" id="SSF52467">
    <property type="entry name" value="DHS-like NAD/FAD-binding domain"/>
    <property type="match status" value="1"/>
</dbReference>
<dbReference type="InterPro" id="IPR012000">
    <property type="entry name" value="Thiamin_PyroP_enz_cen_dom"/>
</dbReference>
<dbReference type="Gene3D" id="3.40.50.1220">
    <property type="entry name" value="TPP-binding domain"/>
    <property type="match status" value="1"/>
</dbReference>
<reference evidence="8" key="1">
    <citation type="journal article" date="2019" name="Int. J. Syst. Evol. Microbiol.">
        <title>The Global Catalogue of Microorganisms (GCM) 10K type strain sequencing project: providing services to taxonomists for standard genome sequencing and annotation.</title>
        <authorList>
            <consortium name="The Broad Institute Genomics Platform"/>
            <consortium name="The Broad Institute Genome Sequencing Center for Infectious Disease"/>
            <person name="Wu L."/>
            <person name="Ma J."/>
        </authorList>
    </citation>
    <scope>NUCLEOTIDE SEQUENCE [LARGE SCALE GENOMIC DNA]</scope>
    <source>
        <strain evidence="8">JCM 17024</strain>
    </source>
</reference>
<feature type="domain" description="Thiamine pyrophosphate enzyme TPP-binding" evidence="5">
    <location>
        <begin position="365"/>
        <end position="506"/>
    </location>
</feature>
<dbReference type="Gene3D" id="3.40.50.970">
    <property type="match status" value="2"/>
</dbReference>
<evidence type="ECO:0000259" key="4">
    <source>
        <dbReference type="Pfam" id="PF00205"/>
    </source>
</evidence>
<evidence type="ECO:0000256" key="2">
    <source>
        <dbReference type="ARBA" id="ARBA00023052"/>
    </source>
</evidence>
<dbReference type="InterPro" id="IPR029061">
    <property type="entry name" value="THDP-binding"/>
</dbReference>
<dbReference type="EMBL" id="BAABCP010000001">
    <property type="protein sequence ID" value="GAA3931983.1"/>
    <property type="molecule type" value="Genomic_DNA"/>
</dbReference>